<dbReference type="EMBL" id="JBBNAF010000008">
    <property type="protein sequence ID" value="KAK9121782.1"/>
    <property type="molecule type" value="Genomic_DNA"/>
</dbReference>
<dbReference type="SUPFAM" id="SSF54675">
    <property type="entry name" value="Nicotinate/Quinolinate PRTase N-terminal domain-like"/>
    <property type="match status" value="1"/>
</dbReference>
<gene>
    <name evidence="1" type="ORF">Syun_019399</name>
</gene>
<protein>
    <submittedName>
        <fullName evidence="1">Uncharacterized protein</fullName>
    </submittedName>
</protein>
<dbReference type="AlphaFoldDB" id="A0AAP0IU15"/>
<evidence type="ECO:0000313" key="2">
    <source>
        <dbReference type="Proteomes" id="UP001420932"/>
    </source>
</evidence>
<name>A0AAP0IU15_9MAGN</name>
<proteinExistence type="predicted"/>
<organism evidence="1 2">
    <name type="scientific">Stephania yunnanensis</name>
    <dbReference type="NCBI Taxonomy" id="152371"/>
    <lineage>
        <taxon>Eukaryota</taxon>
        <taxon>Viridiplantae</taxon>
        <taxon>Streptophyta</taxon>
        <taxon>Embryophyta</taxon>
        <taxon>Tracheophyta</taxon>
        <taxon>Spermatophyta</taxon>
        <taxon>Magnoliopsida</taxon>
        <taxon>Ranunculales</taxon>
        <taxon>Menispermaceae</taxon>
        <taxon>Menispermoideae</taxon>
        <taxon>Cissampelideae</taxon>
        <taxon>Stephania</taxon>
    </lineage>
</organism>
<dbReference type="Proteomes" id="UP001420932">
    <property type="component" value="Unassembled WGS sequence"/>
</dbReference>
<accession>A0AAP0IU15</accession>
<comment type="caution">
    <text evidence="1">The sequence shown here is derived from an EMBL/GenBank/DDBJ whole genome shotgun (WGS) entry which is preliminary data.</text>
</comment>
<sequence>MGATRYNHFVSWPIGKVLLEPNECLLMLPIDKVLLEDPVFCLYVEKYAALSFLTNIKGFIIISATIETKSPRLGWESMVIRPPSHPTYNINVVIKLALAEDARDQGVLKFHLMRFIVGDVTSMATVLGDMEVKAHFLAKEDRVVVG</sequence>
<evidence type="ECO:0000313" key="1">
    <source>
        <dbReference type="EMBL" id="KAK9121782.1"/>
    </source>
</evidence>
<reference evidence="1 2" key="1">
    <citation type="submission" date="2024-01" db="EMBL/GenBank/DDBJ databases">
        <title>Genome assemblies of Stephania.</title>
        <authorList>
            <person name="Yang L."/>
        </authorList>
    </citation>
    <scope>NUCLEOTIDE SEQUENCE [LARGE SCALE GENOMIC DNA]</scope>
    <source>
        <strain evidence="1">YNDBR</strain>
        <tissue evidence="1">Leaf</tissue>
    </source>
</reference>
<keyword evidence="2" id="KW-1185">Reference proteome</keyword>